<evidence type="ECO:0000259" key="1">
    <source>
        <dbReference type="Pfam" id="PF00535"/>
    </source>
</evidence>
<dbReference type="PANTHER" id="PTHR43630">
    <property type="entry name" value="POLY-BETA-1,6-N-ACETYL-D-GLUCOSAMINE SYNTHASE"/>
    <property type="match status" value="1"/>
</dbReference>
<dbReference type="PANTHER" id="PTHR43630:SF2">
    <property type="entry name" value="GLYCOSYLTRANSFERASE"/>
    <property type="match status" value="1"/>
</dbReference>
<gene>
    <name evidence="2" type="ORF">SDC9_13776</name>
</gene>
<dbReference type="CDD" id="cd02511">
    <property type="entry name" value="Beta4Glucosyltransferase"/>
    <property type="match status" value="1"/>
</dbReference>
<name>A0A644TM99_9ZZZZ</name>
<reference evidence="2" key="1">
    <citation type="submission" date="2019-08" db="EMBL/GenBank/DDBJ databases">
        <authorList>
            <person name="Kucharzyk K."/>
            <person name="Murdoch R.W."/>
            <person name="Higgins S."/>
            <person name="Loffler F."/>
        </authorList>
    </citation>
    <scope>NUCLEOTIDE SEQUENCE</scope>
</reference>
<sequence length="283" mass="32953">MSKPISVIIHTLNEEQNIRNCLESVKWADEIIVVDMYSEDKTVEIAHKYTDKILMHDRCRYVEPARQWAIEQAAHEWVLVIDADELVPIKTRNLLRDIADKDMYDVVLIPRVNYLFGHRMEGSRRGADEDRQCRFFKKSLIRYTPKIHSFPQICQDAQVGWLSGQDQALIHFNYIDIEHFIQRLNCYTTIEAETAHSAGRSFHLEKDFSHSMKQIQDIAISEEGLKKDGIYGLGVAVLMAMYHFSTALKLKLIEDYNSTNPGTAIRQRYQDIANEIIKQYSEK</sequence>
<accession>A0A644TM99</accession>
<dbReference type="AlphaFoldDB" id="A0A644TM99"/>
<dbReference type="Pfam" id="PF00535">
    <property type="entry name" value="Glycos_transf_2"/>
    <property type="match status" value="1"/>
</dbReference>
<dbReference type="InterPro" id="IPR029044">
    <property type="entry name" value="Nucleotide-diphossugar_trans"/>
</dbReference>
<dbReference type="EMBL" id="VSSQ01000040">
    <property type="protein sequence ID" value="MPL68063.1"/>
    <property type="molecule type" value="Genomic_DNA"/>
</dbReference>
<evidence type="ECO:0000313" key="2">
    <source>
        <dbReference type="EMBL" id="MPL68063.1"/>
    </source>
</evidence>
<feature type="domain" description="Glycosyltransferase 2-like" evidence="1">
    <location>
        <begin position="6"/>
        <end position="114"/>
    </location>
</feature>
<dbReference type="InterPro" id="IPR001173">
    <property type="entry name" value="Glyco_trans_2-like"/>
</dbReference>
<protein>
    <recommendedName>
        <fullName evidence="1">Glycosyltransferase 2-like domain-containing protein</fullName>
    </recommendedName>
</protein>
<dbReference type="SUPFAM" id="SSF53448">
    <property type="entry name" value="Nucleotide-diphospho-sugar transferases"/>
    <property type="match status" value="1"/>
</dbReference>
<proteinExistence type="predicted"/>
<comment type="caution">
    <text evidence="2">The sequence shown here is derived from an EMBL/GenBank/DDBJ whole genome shotgun (WGS) entry which is preliminary data.</text>
</comment>
<organism evidence="2">
    <name type="scientific">bioreactor metagenome</name>
    <dbReference type="NCBI Taxonomy" id="1076179"/>
    <lineage>
        <taxon>unclassified sequences</taxon>
        <taxon>metagenomes</taxon>
        <taxon>ecological metagenomes</taxon>
    </lineage>
</organism>
<dbReference type="Gene3D" id="3.90.550.10">
    <property type="entry name" value="Spore Coat Polysaccharide Biosynthesis Protein SpsA, Chain A"/>
    <property type="match status" value="1"/>
</dbReference>